<accession>A0AA40AMY2</accession>
<sequence>MPGSRRWRRAVPRGVKGNSLLLGEKKANAPCPDSTVRTSSWERRYGTCRGPNITGEEHSERLLGIAGERRAGRGNRWDGPRSQTGGVIHLTGQDRRISGGQPMGRIALLGCMRSLRRSTAAEEKGLGFGYLLGRTKRQVKDTREERSQRSQRWEEPKRNSSVSMSPSSPRQCRPVAQRRSILRQLRATLKVVLLSRLMTSDTTSKSPPSDFCAKTSSPRRWFSSSRLAAIKAFPSIVLEAQDPLQRMAQLFQTLFKRGACLLA</sequence>
<feature type="compositionally biased region" description="Low complexity" evidence="1">
    <location>
        <begin position="160"/>
        <end position="169"/>
    </location>
</feature>
<evidence type="ECO:0000313" key="2">
    <source>
        <dbReference type="EMBL" id="KAK0718810.1"/>
    </source>
</evidence>
<organism evidence="2 3">
    <name type="scientific">Apiosordaria backusii</name>
    <dbReference type="NCBI Taxonomy" id="314023"/>
    <lineage>
        <taxon>Eukaryota</taxon>
        <taxon>Fungi</taxon>
        <taxon>Dikarya</taxon>
        <taxon>Ascomycota</taxon>
        <taxon>Pezizomycotina</taxon>
        <taxon>Sordariomycetes</taxon>
        <taxon>Sordariomycetidae</taxon>
        <taxon>Sordariales</taxon>
        <taxon>Lasiosphaeriaceae</taxon>
        <taxon>Apiosordaria</taxon>
    </lineage>
</organism>
<feature type="compositionally biased region" description="Basic and acidic residues" evidence="1">
    <location>
        <begin position="138"/>
        <end position="158"/>
    </location>
</feature>
<dbReference type="AlphaFoldDB" id="A0AA40AMY2"/>
<proteinExistence type="predicted"/>
<keyword evidence="3" id="KW-1185">Reference proteome</keyword>
<name>A0AA40AMY2_9PEZI</name>
<protein>
    <submittedName>
        <fullName evidence="2">Uncharacterized protein</fullName>
    </submittedName>
</protein>
<evidence type="ECO:0000256" key="1">
    <source>
        <dbReference type="SAM" id="MobiDB-lite"/>
    </source>
</evidence>
<comment type="caution">
    <text evidence="2">The sequence shown here is derived from an EMBL/GenBank/DDBJ whole genome shotgun (WGS) entry which is preliminary data.</text>
</comment>
<feature type="region of interest" description="Disordered" evidence="1">
    <location>
        <begin position="137"/>
        <end position="176"/>
    </location>
</feature>
<evidence type="ECO:0000313" key="3">
    <source>
        <dbReference type="Proteomes" id="UP001172159"/>
    </source>
</evidence>
<reference evidence="2" key="1">
    <citation type="submission" date="2023-06" db="EMBL/GenBank/DDBJ databases">
        <title>Genome-scale phylogeny and comparative genomics of the fungal order Sordariales.</title>
        <authorList>
            <consortium name="Lawrence Berkeley National Laboratory"/>
            <person name="Hensen N."/>
            <person name="Bonometti L."/>
            <person name="Westerberg I."/>
            <person name="Brannstrom I.O."/>
            <person name="Guillou S."/>
            <person name="Cros-Aarteil S."/>
            <person name="Calhoun S."/>
            <person name="Haridas S."/>
            <person name="Kuo A."/>
            <person name="Mondo S."/>
            <person name="Pangilinan J."/>
            <person name="Riley R."/>
            <person name="Labutti K."/>
            <person name="Andreopoulos B."/>
            <person name="Lipzen A."/>
            <person name="Chen C."/>
            <person name="Yanf M."/>
            <person name="Daum C."/>
            <person name="Ng V."/>
            <person name="Clum A."/>
            <person name="Steindorff A."/>
            <person name="Ohm R."/>
            <person name="Martin F."/>
            <person name="Silar P."/>
            <person name="Natvig D."/>
            <person name="Lalanne C."/>
            <person name="Gautier V."/>
            <person name="Ament-Velasquez S.L."/>
            <person name="Kruys A."/>
            <person name="Hutchinson M.I."/>
            <person name="Powell A.J."/>
            <person name="Barry K."/>
            <person name="Miller A.N."/>
            <person name="Grigoriev I.V."/>
            <person name="Debuchy R."/>
            <person name="Gladieux P."/>
            <person name="Thoren M.H."/>
            <person name="Johannesson H."/>
        </authorList>
    </citation>
    <scope>NUCLEOTIDE SEQUENCE</scope>
    <source>
        <strain evidence="2">CBS 540.89</strain>
    </source>
</reference>
<dbReference type="Proteomes" id="UP001172159">
    <property type="component" value="Unassembled WGS sequence"/>
</dbReference>
<dbReference type="EMBL" id="JAUKTV010000013">
    <property type="protein sequence ID" value="KAK0718810.1"/>
    <property type="molecule type" value="Genomic_DNA"/>
</dbReference>
<gene>
    <name evidence="2" type="ORF">B0T21DRAFT_395794</name>
</gene>